<evidence type="ECO:0000256" key="4">
    <source>
        <dbReference type="ARBA" id="ARBA00022692"/>
    </source>
</evidence>
<gene>
    <name evidence="11" type="ordered locus">NWMN_0114</name>
</gene>
<dbReference type="HOGENOM" id="CLU_013430_0_0_9"/>
<feature type="transmembrane region" description="Helical" evidence="8">
    <location>
        <begin position="97"/>
        <end position="116"/>
    </location>
</feature>
<dbReference type="Pfam" id="PF01545">
    <property type="entry name" value="Cation_efflux"/>
    <property type="match status" value="1"/>
</dbReference>
<proteinExistence type="inferred from homology"/>
<keyword evidence="5 8" id="KW-1133">Transmembrane helix</keyword>
<accession>A0A0H3KA22</accession>
<dbReference type="InterPro" id="IPR002524">
    <property type="entry name" value="Cation_efflux"/>
</dbReference>
<keyword evidence="7 8" id="KW-0472">Membrane</keyword>
<organism evidence="11 12">
    <name type="scientific">Staphylococcus aureus (strain Newman)</name>
    <dbReference type="NCBI Taxonomy" id="426430"/>
    <lineage>
        <taxon>Bacteria</taxon>
        <taxon>Bacillati</taxon>
        <taxon>Bacillota</taxon>
        <taxon>Bacilli</taxon>
        <taxon>Bacillales</taxon>
        <taxon>Staphylococcaceae</taxon>
        <taxon>Staphylococcus</taxon>
    </lineage>
</organism>
<dbReference type="GO" id="GO:0005385">
    <property type="term" value="F:zinc ion transmembrane transporter activity"/>
    <property type="evidence" value="ECO:0007669"/>
    <property type="project" value="TreeGrafter"/>
</dbReference>
<dbReference type="InterPro" id="IPR036837">
    <property type="entry name" value="Cation_efflux_CTD_sf"/>
</dbReference>
<dbReference type="SUPFAM" id="SSF160240">
    <property type="entry name" value="Cation efflux protein cytoplasmic domain-like"/>
    <property type="match status" value="1"/>
</dbReference>
<feature type="transmembrane region" description="Helical" evidence="8">
    <location>
        <begin position="128"/>
        <end position="152"/>
    </location>
</feature>
<evidence type="ECO:0000256" key="7">
    <source>
        <dbReference type="ARBA" id="ARBA00023136"/>
    </source>
</evidence>
<dbReference type="PANTHER" id="PTHR11562">
    <property type="entry name" value="CATION EFFLUX PROTEIN/ ZINC TRANSPORTER"/>
    <property type="match status" value="1"/>
</dbReference>
<evidence type="ECO:0000256" key="1">
    <source>
        <dbReference type="ARBA" id="ARBA00004141"/>
    </source>
</evidence>
<dbReference type="PANTHER" id="PTHR11562:SF17">
    <property type="entry name" value="RE54080P-RELATED"/>
    <property type="match status" value="1"/>
</dbReference>
<comment type="similarity">
    <text evidence="2">Belongs to the cation diffusion facilitator (CDF) transporter (TC 2.A.4) family. SLC30A subfamily.</text>
</comment>
<evidence type="ECO:0000256" key="2">
    <source>
        <dbReference type="ARBA" id="ARBA00008873"/>
    </source>
</evidence>
<keyword evidence="6" id="KW-0406">Ion transport</keyword>
<evidence type="ECO:0000259" key="9">
    <source>
        <dbReference type="Pfam" id="PF01545"/>
    </source>
</evidence>
<dbReference type="Pfam" id="PF16916">
    <property type="entry name" value="ZT_dimer"/>
    <property type="match status" value="1"/>
</dbReference>
<reference evidence="11 12" key="1">
    <citation type="journal article" date="2008" name="J. Bacteriol.">
        <title>Genome sequence of Staphylococcus aureus strain Newman and comparative analysis of staphylococcal genomes: polymorphism and evolution of two major pathogenicity islands.</title>
        <authorList>
            <person name="Baba T."/>
            <person name="Bae T."/>
            <person name="Schneewind O."/>
            <person name="Takeuchi F."/>
            <person name="Hiramatsu K."/>
        </authorList>
    </citation>
    <scope>NUCLEOTIDE SEQUENCE [LARGE SCALE GENOMIC DNA]</scope>
    <source>
        <strain evidence="11 12">Newman</strain>
    </source>
</reference>
<dbReference type="InterPro" id="IPR027470">
    <property type="entry name" value="Cation_efflux_CTD"/>
</dbReference>
<evidence type="ECO:0000256" key="3">
    <source>
        <dbReference type="ARBA" id="ARBA00022448"/>
    </source>
</evidence>
<dbReference type="AlphaFoldDB" id="A0A0H3KA22"/>
<feature type="transmembrane region" description="Helical" evidence="8">
    <location>
        <begin position="230"/>
        <end position="248"/>
    </location>
</feature>
<keyword evidence="4 8" id="KW-0812">Transmembrane</keyword>
<comment type="subcellular location">
    <subcellularLocation>
        <location evidence="1">Membrane</location>
        <topology evidence="1">Multi-pass membrane protein</topology>
    </subcellularLocation>
</comment>
<evidence type="ECO:0000256" key="6">
    <source>
        <dbReference type="ARBA" id="ARBA00023065"/>
    </source>
</evidence>
<feature type="transmembrane region" description="Helical" evidence="8">
    <location>
        <begin position="203"/>
        <end position="224"/>
    </location>
</feature>
<dbReference type="KEGG" id="sae:NWMN_0114"/>
<dbReference type="InterPro" id="IPR058533">
    <property type="entry name" value="Cation_efflux_TM"/>
</dbReference>
<feature type="domain" description="Cation efflux protein cytoplasmic" evidence="10">
    <location>
        <begin position="264"/>
        <end position="338"/>
    </location>
</feature>
<name>A0A0H3KA22_STAAE</name>
<evidence type="ECO:0000256" key="5">
    <source>
        <dbReference type="ARBA" id="ARBA00022989"/>
    </source>
</evidence>
<evidence type="ECO:0000313" key="12">
    <source>
        <dbReference type="Proteomes" id="UP000006386"/>
    </source>
</evidence>
<feature type="transmembrane region" description="Helical" evidence="8">
    <location>
        <begin position="167"/>
        <end position="191"/>
    </location>
</feature>
<protein>
    <submittedName>
        <fullName evidence="11">Cation efflux family protein</fullName>
    </submittedName>
</protein>
<sequence length="354" mass="40275">MVNYGSININLRSYKELFLKATILNTTHLFRSGKRMNGKKANTINRYKYFHHVNHQKIQQSSKKTLWASLIITLLFTVIEFVGGLVSNSLALLSDSFHMLSDVLALGLSMLAIYFASKKPTARYTFGYLRFEILAAFLNGLALIVISIWILYEAIVRIIYPQPIESGIMFMIASIGLLVNIILTVILVRSLKQEDNINIQSALWHFMGDLLNSIGVIVAVVLIYFTGWRIIDPIISIVISLIILRGGYKITRNAWLILMESVPQHLDTDQIMADIKNIDGILDVHEFHLWSITTEHYSLSAHVVLDKKYEGDDYQAIDQVSSLLKEKYGIAHSTLQIENLQLNPLDEPYFDKLT</sequence>
<dbReference type="InterPro" id="IPR027469">
    <property type="entry name" value="Cation_efflux_TMD_sf"/>
</dbReference>
<dbReference type="NCBIfam" id="TIGR01297">
    <property type="entry name" value="CDF"/>
    <property type="match status" value="1"/>
</dbReference>
<keyword evidence="3" id="KW-0813">Transport</keyword>
<dbReference type="Proteomes" id="UP000006386">
    <property type="component" value="Chromosome"/>
</dbReference>
<dbReference type="InterPro" id="IPR050681">
    <property type="entry name" value="CDF/SLC30A"/>
</dbReference>
<feature type="transmembrane region" description="Helical" evidence="8">
    <location>
        <begin position="66"/>
        <end position="85"/>
    </location>
</feature>
<dbReference type="SUPFAM" id="SSF161111">
    <property type="entry name" value="Cation efflux protein transmembrane domain-like"/>
    <property type="match status" value="1"/>
</dbReference>
<evidence type="ECO:0000259" key="10">
    <source>
        <dbReference type="Pfam" id="PF16916"/>
    </source>
</evidence>
<feature type="domain" description="Cation efflux protein transmembrane" evidence="9">
    <location>
        <begin position="66"/>
        <end position="259"/>
    </location>
</feature>
<dbReference type="Gene3D" id="1.20.1510.10">
    <property type="entry name" value="Cation efflux protein transmembrane domain"/>
    <property type="match status" value="1"/>
</dbReference>
<dbReference type="GO" id="GO:0005886">
    <property type="term" value="C:plasma membrane"/>
    <property type="evidence" value="ECO:0007669"/>
    <property type="project" value="TreeGrafter"/>
</dbReference>
<dbReference type="EMBL" id="AP009351">
    <property type="protein sequence ID" value="BAF66386.1"/>
    <property type="molecule type" value="Genomic_DNA"/>
</dbReference>
<evidence type="ECO:0000256" key="8">
    <source>
        <dbReference type="SAM" id="Phobius"/>
    </source>
</evidence>
<evidence type="ECO:0000313" key="11">
    <source>
        <dbReference type="EMBL" id="BAF66386.1"/>
    </source>
</evidence>